<evidence type="ECO:0000256" key="6">
    <source>
        <dbReference type="ARBA" id="ARBA00023136"/>
    </source>
</evidence>
<dbReference type="PANTHER" id="PTHR30589:SF0">
    <property type="entry name" value="PHOSPHATIDYLGLYCEROL--PROLIPOPROTEIN DIACYLGLYCERYL TRANSFERASE"/>
    <property type="match status" value="1"/>
</dbReference>
<reference evidence="9" key="1">
    <citation type="submission" date="2014-06" db="EMBL/GenBank/DDBJ databases">
        <authorList>
            <person name="Winans N.J."/>
            <person name="Newell P.D."/>
            <person name="Douglas A.E."/>
        </authorList>
    </citation>
    <scope>NUCLEOTIDE SEQUENCE [LARGE SCALE GENOMIC DNA]</scope>
    <source>
        <strain evidence="9">DmL_052</strain>
    </source>
</reference>
<dbReference type="HAMAP" id="MF_01147">
    <property type="entry name" value="Lgt"/>
    <property type="match status" value="1"/>
</dbReference>
<dbReference type="GO" id="GO:0005886">
    <property type="term" value="C:plasma membrane"/>
    <property type="evidence" value="ECO:0007669"/>
    <property type="project" value="UniProtKB-SubCell"/>
</dbReference>
<keyword evidence="6 7" id="KW-0472">Membrane</keyword>
<sequence length="275" mass="31064">MFGPLYYPHFDPVMLQIGPLSIRWYAMAYITALVCGWLLVRRLVRKDPIVATKEQVDDFLTWATLGVIFGGRIGYCLFYQPGWYLSHPLQIVQVWHGGMSFHGGALGVIIALILFTRKYKLSFLGFSDRVTTVVPLGLGLGRLANFVNGELVGRVAPDWLPWRMIYPDVVGARHPSELYEAFLEGFVLFTIMMILAHRKSIREHAGFLSGVFLLGYAIARSFCELFRQPDSFLGFIVGDITMGQILCIPMAIAGSYFIWQSFRLPKLKGLTVEND</sequence>
<feature type="transmembrane region" description="Helical" evidence="7">
    <location>
        <begin position="20"/>
        <end position="40"/>
    </location>
</feature>
<dbReference type="UniPathway" id="UPA00664"/>
<feature type="transmembrane region" description="Helical" evidence="7">
    <location>
        <begin position="235"/>
        <end position="259"/>
    </location>
</feature>
<dbReference type="RefSeq" id="WP_086632729.1">
    <property type="nucleotide sequence ID" value="NZ_JOPB01000023.1"/>
</dbReference>
<accession>A0A251ZSS8</accession>
<dbReference type="GO" id="GO:0008961">
    <property type="term" value="F:phosphatidylglycerol-prolipoprotein diacylglyceryl transferase activity"/>
    <property type="evidence" value="ECO:0007669"/>
    <property type="project" value="UniProtKB-UniRule"/>
</dbReference>
<dbReference type="PROSITE" id="PS01311">
    <property type="entry name" value="LGT"/>
    <property type="match status" value="1"/>
</dbReference>
<dbReference type="Pfam" id="PF01790">
    <property type="entry name" value="LGT"/>
    <property type="match status" value="1"/>
</dbReference>
<protein>
    <recommendedName>
        <fullName evidence="7">Phosphatidylglycerol--prolipoprotein diacylglyceryl transferase</fullName>
        <ecNumber evidence="7">2.5.1.145</ecNumber>
    </recommendedName>
</protein>
<dbReference type="NCBIfam" id="TIGR00544">
    <property type="entry name" value="lgt"/>
    <property type="match status" value="1"/>
</dbReference>
<keyword evidence="9" id="KW-1185">Reference proteome</keyword>
<comment type="subcellular location">
    <subcellularLocation>
        <location evidence="7">Cell membrane</location>
        <topology evidence="7">Multi-pass membrane protein</topology>
    </subcellularLocation>
</comment>
<feature type="transmembrane region" description="Helical" evidence="7">
    <location>
        <begin position="94"/>
        <end position="115"/>
    </location>
</feature>
<comment type="catalytic activity">
    <reaction evidence="7">
        <text>L-cysteinyl-[prolipoprotein] + a 1,2-diacyl-sn-glycero-3-phospho-(1'-sn-glycerol) = an S-1,2-diacyl-sn-glyceryl-L-cysteinyl-[prolipoprotein] + sn-glycerol 1-phosphate + H(+)</text>
        <dbReference type="Rhea" id="RHEA:56712"/>
        <dbReference type="Rhea" id="RHEA-COMP:14679"/>
        <dbReference type="Rhea" id="RHEA-COMP:14680"/>
        <dbReference type="ChEBI" id="CHEBI:15378"/>
        <dbReference type="ChEBI" id="CHEBI:29950"/>
        <dbReference type="ChEBI" id="CHEBI:57685"/>
        <dbReference type="ChEBI" id="CHEBI:64716"/>
        <dbReference type="ChEBI" id="CHEBI:140658"/>
        <dbReference type="EC" id="2.5.1.145"/>
    </reaction>
</comment>
<dbReference type="EC" id="2.5.1.145" evidence="7"/>
<name>A0A251ZSS8_9PROT</name>
<dbReference type="EMBL" id="JOPB01000023">
    <property type="protein sequence ID" value="OUI77711.1"/>
    <property type="molecule type" value="Genomic_DNA"/>
</dbReference>
<dbReference type="PANTHER" id="PTHR30589">
    <property type="entry name" value="PROLIPOPROTEIN DIACYLGLYCERYL TRANSFERASE"/>
    <property type="match status" value="1"/>
</dbReference>
<dbReference type="AlphaFoldDB" id="A0A251ZSS8"/>
<gene>
    <name evidence="7" type="primary">lgt</name>
    <name evidence="8" type="ORF">HK18_03455</name>
</gene>
<comment type="caution">
    <text evidence="8">The sequence shown here is derived from an EMBL/GenBank/DDBJ whole genome shotgun (WGS) entry which is preliminary data.</text>
</comment>
<keyword evidence="3 7" id="KW-0808">Transferase</keyword>
<evidence type="ECO:0000256" key="3">
    <source>
        <dbReference type="ARBA" id="ARBA00022679"/>
    </source>
</evidence>
<dbReference type="Proteomes" id="UP000194946">
    <property type="component" value="Unassembled WGS sequence"/>
</dbReference>
<proteinExistence type="inferred from homology"/>
<evidence type="ECO:0000313" key="8">
    <source>
        <dbReference type="EMBL" id="OUI77711.1"/>
    </source>
</evidence>
<feature type="binding site" evidence="7">
    <location>
        <position position="142"/>
    </location>
    <ligand>
        <name>a 1,2-diacyl-sn-glycero-3-phospho-(1'-sn-glycerol)</name>
        <dbReference type="ChEBI" id="CHEBI:64716"/>
    </ligand>
</feature>
<keyword evidence="2 7" id="KW-1003">Cell membrane</keyword>
<comment type="similarity">
    <text evidence="1 7">Belongs to the Lgt family.</text>
</comment>
<evidence type="ECO:0000256" key="2">
    <source>
        <dbReference type="ARBA" id="ARBA00022475"/>
    </source>
</evidence>
<evidence type="ECO:0000256" key="1">
    <source>
        <dbReference type="ARBA" id="ARBA00007150"/>
    </source>
</evidence>
<evidence type="ECO:0000313" key="9">
    <source>
        <dbReference type="Proteomes" id="UP000194946"/>
    </source>
</evidence>
<comment type="pathway">
    <text evidence="7">Protein modification; lipoprotein biosynthesis (diacylglyceryl transfer).</text>
</comment>
<feature type="transmembrane region" description="Helical" evidence="7">
    <location>
        <begin position="204"/>
        <end position="223"/>
    </location>
</feature>
<evidence type="ECO:0000256" key="7">
    <source>
        <dbReference type="HAMAP-Rule" id="MF_01147"/>
    </source>
</evidence>
<comment type="function">
    <text evidence="7">Catalyzes the transfer of the diacylglyceryl group from phosphatidylglycerol to the sulfhydryl group of the N-terminal cysteine of a prolipoprotein, the first step in the formation of mature lipoproteins.</text>
</comment>
<feature type="transmembrane region" description="Helical" evidence="7">
    <location>
        <begin position="60"/>
        <end position="82"/>
    </location>
</feature>
<evidence type="ECO:0000256" key="5">
    <source>
        <dbReference type="ARBA" id="ARBA00022989"/>
    </source>
</evidence>
<dbReference type="GO" id="GO:0042158">
    <property type="term" value="P:lipoprotein biosynthetic process"/>
    <property type="evidence" value="ECO:0007669"/>
    <property type="project" value="UniProtKB-UniRule"/>
</dbReference>
<keyword evidence="5 7" id="KW-1133">Transmembrane helix</keyword>
<organism evidence="8 9">
    <name type="scientific">Commensalibacter intestini</name>
    <dbReference type="NCBI Taxonomy" id="479936"/>
    <lineage>
        <taxon>Bacteria</taxon>
        <taxon>Pseudomonadati</taxon>
        <taxon>Pseudomonadota</taxon>
        <taxon>Alphaproteobacteria</taxon>
        <taxon>Acetobacterales</taxon>
        <taxon>Acetobacteraceae</taxon>
    </lineage>
</organism>
<dbReference type="InterPro" id="IPR001640">
    <property type="entry name" value="Lgt"/>
</dbReference>
<evidence type="ECO:0000256" key="4">
    <source>
        <dbReference type="ARBA" id="ARBA00022692"/>
    </source>
</evidence>
<keyword evidence="4 7" id="KW-0812">Transmembrane</keyword>